<proteinExistence type="inferred from homology"/>
<evidence type="ECO:0000256" key="4">
    <source>
        <dbReference type="ARBA" id="ARBA00023098"/>
    </source>
</evidence>
<dbReference type="GO" id="GO:0006631">
    <property type="term" value="P:fatty acid metabolic process"/>
    <property type="evidence" value="ECO:0007669"/>
    <property type="project" value="UniProtKB-KW"/>
</dbReference>
<keyword evidence="7" id="KW-1185">Reference proteome</keyword>
<organism evidence="6 7">
    <name type="scientific">Mycena belliarum</name>
    <dbReference type="NCBI Taxonomy" id="1033014"/>
    <lineage>
        <taxon>Eukaryota</taxon>
        <taxon>Fungi</taxon>
        <taxon>Dikarya</taxon>
        <taxon>Basidiomycota</taxon>
        <taxon>Agaricomycotina</taxon>
        <taxon>Agaricomycetes</taxon>
        <taxon>Agaricomycetidae</taxon>
        <taxon>Agaricales</taxon>
        <taxon>Marasmiineae</taxon>
        <taxon>Mycenaceae</taxon>
        <taxon>Mycena</taxon>
    </lineage>
</organism>
<dbReference type="InterPro" id="IPR001753">
    <property type="entry name" value="Enoyl-CoA_hydra/iso"/>
</dbReference>
<evidence type="ECO:0000256" key="3">
    <source>
        <dbReference type="ARBA" id="ARBA00022832"/>
    </source>
</evidence>
<evidence type="ECO:0000256" key="2">
    <source>
        <dbReference type="ARBA" id="ARBA00005254"/>
    </source>
</evidence>
<comment type="caution">
    <text evidence="6">The sequence shown here is derived from an EMBL/GenBank/DDBJ whole genome shotgun (WGS) entry which is preliminary data.</text>
</comment>
<dbReference type="Pfam" id="PF00378">
    <property type="entry name" value="ECH_1"/>
    <property type="match status" value="1"/>
</dbReference>
<reference evidence="6" key="1">
    <citation type="submission" date="2023-03" db="EMBL/GenBank/DDBJ databases">
        <title>Massive genome expansion in bonnet fungi (Mycena s.s.) driven by repeated elements and novel gene families across ecological guilds.</title>
        <authorList>
            <consortium name="Lawrence Berkeley National Laboratory"/>
            <person name="Harder C.B."/>
            <person name="Miyauchi S."/>
            <person name="Viragh M."/>
            <person name="Kuo A."/>
            <person name="Thoen E."/>
            <person name="Andreopoulos B."/>
            <person name="Lu D."/>
            <person name="Skrede I."/>
            <person name="Drula E."/>
            <person name="Henrissat B."/>
            <person name="Morin E."/>
            <person name="Kohler A."/>
            <person name="Barry K."/>
            <person name="LaButti K."/>
            <person name="Morin E."/>
            <person name="Salamov A."/>
            <person name="Lipzen A."/>
            <person name="Mereny Z."/>
            <person name="Hegedus B."/>
            <person name="Baldrian P."/>
            <person name="Stursova M."/>
            <person name="Weitz H."/>
            <person name="Taylor A."/>
            <person name="Grigoriev I.V."/>
            <person name="Nagy L.G."/>
            <person name="Martin F."/>
            <person name="Kauserud H."/>
        </authorList>
    </citation>
    <scope>NUCLEOTIDE SEQUENCE</scope>
    <source>
        <strain evidence="6">CBHHK173m</strain>
    </source>
</reference>
<evidence type="ECO:0000313" key="6">
    <source>
        <dbReference type="EMBL" id="KAJ7101337.1"/>
    </source>
</evidence>
<evidence type="ECO:0000256" key="5">
    <source>
        <dbReference type="ARBA" id="ARBA00023235"/>
    </source>
</evidence>
<dbReference type="AlphaFoldDB" id="A0AAD6UM33"/>
<dbReference type="PANTHER" id="PTHR43149:SF1">
    <property type="entry name" value="DELTA(3,5)-DELTA(2,4)-DIENOYL-COA ISOMERASE, MITOCHONDRIAL"/>
    <property type="match status" value="1"/>
</dbReference>
<comment type="pathway">
    <text evidence="1">Lipid metabolism; fatty acid beta-oxidation.</text>
</comment>
<dbReference type="InterPro" id="IPR045002">
    <property type="entry name" value="Ech1-like"/>
</dbReference>
<comment type="similarity">
    <text evidence="2">Belongs to the enoyl-CoA hydratase/isomerase family.</text>
</comment>
<protein>
    <submittedName>
        <fullName evidence="6">Peroxisomal enoyl-CoA hydratase</fullName>
    </submittedName>
</protein>
<evidence type="ECO:0000256" key="1">
    <source>
        <dbReference type="ARBA" id="ARBA00005005"/>
    </source>
</evidence>
<accession>A0AAD6UM33</accession>
<dbReference type="CDD" id="cd06558">
    <property type="entry name" value="crotonase-like"/>
    <property type="match status" value="1"/>
</dbReference>
<keyword evidence="4" id="KW-0443">Lipid metabolism</keyword>
<gene>
    <name evidence="6" type="ORF">B0H15DRAFT_408945</name>
</gene>
<dbReference type="Proteomes" id="UP001222325">
    <property type="component" value="Unassembled WGS sequence"/>
</dbReference>
<sequence>MNQGGLAEGVGADPARTSFSMLRDVKEFQAAINAPERCVVPVIAAVAGHVLGLGIDIIAACDVRYAADDAQFSIMEVNVGIAADIGTLAHLPKITGNHSLLRELAYTAAPFSAADAAQLGLVSRVVPGGATAVTSAALALARTIAGKSPVAVAGTKRVLLHARDHTVAENLEYVAVWNAAMLHTESLAASRARRAPQFKPLRTPAKL</sequence>
<dbReference type="Gene3D" id="1.10.12.10">
    <property type="entry name" value="Lyase 2-enoyl-coa Hydratase, Chain A, domain 2"/>
    <property type="match status" value="1"/>
</dbReference>
<dbReference type="InterPro" id="IPR029045">
    <property type="entry name" value="ClpP/crotonase-like_dom_sf"/>
</dbReference>
<dbReference type="SUPFAM" id="SSF52096">
    <property type="entry name" value="ClpP/crotonase"/>
    <property type="match status" value="1"/>
</dbReference>
<evidence type="ECO:0000313" key="7">
    <source>
        <dbReference type="Proteomes" id="UP001222325"/>
    </source>
</evidence>
<dbReference type="FunFam" id="1.10.12.10:FF:000004">
    <property type="entry name" value="Delta3,5-delta2,4-dienoyl-CoA isomerase"/>
    <property type="match status" value="1"/>
</dbReference>
<dbReference type="EMBL" id="JARJCN010000004">
    <property type="protein sequence ID" value="KAJ7101337.1"/>
    <property type="molecule type" value="Genomic_DNA"/>
</dbReference>
<keyword evidence="3" id="KW-0276">Fatty acid metabolism</keyword>
<dbReference type="GO" id="GO:0005739">
    <property type="term" value="C:mitochondrion"/>
    <property type="evidence" value="ECO:0007669"/>
    <property type="project" value="TreeGrafter"/>
</dbReference>
<dbReference type="Gene3D" id="3.90.226.10">
    <property type="entry name" value="2-enoyl-CoA Hydratase, Chain A, domain 1"/>
    <property type="match status" value="1"/>
</dbReference>
<name>A0AAD6UM33_9AGAR</name>
<keyword evidence="5" id="KW-0413">Isomerase</keyword>
<dbReference type="InterPro" id="IPR014748">
    <property type="entry name" value="Enoyl-CoA_hydra_C"/>
</dbReference>
<dbReference type="GO" id="GO:0051750">
    <property type="term" value="F:delta(3,5)-delta(2,4)-dienoyl-CoA isomerase activity"/>
    <property type="evidence" value="ECO:0007669"/>
    <property type="project" value="TreeGrafter"/>
</dbReference>
<dbReference type="PANTHER" id="PTHR43149">
    <property type="entry name" value="ENOYL-COA HYDRATASE"/>
    <property type="match status" value="1"/>
</dbReference>